<comment type="caution">
    <text evidence="5">The sequence shown here is derived from an EMBL/GenBank/DDBJ whole genome shotgun (WGS) entry which is preliminary data.</text>
</comment>
<dbReference type="EMBL" id="QCYY01001113">
    <property type="protein sequence ID" value="ROT80512.1"/>
    <property type="molecule type" value="Genomic_DNA"/>
</dbReference>
<dbReference type="Proteomes" id="UP000283509">
    <property type="component" value="Unassembled WGS sequence"/>
</dbReference>
<comment type="similarity">
    <text evidence="4">Belongs to the PhyH family. PHYHD1 subfamily.</text>
</comment>
<evidence type="ECO:0000256" key="4">
    <source>
        <dbReference type="ARBA" id="ARBA00038356"/>
    </source>
</evidence>
<dbReference type="AlphaFoldDB" id="A0A3R7QW77"/>
<evidence type="ECO:0000313" key="6">
    <source>
        <dbReference type="Proteomes" id="UP000283509"/>
    </source>
</evidence>
<protein>
    <recommendedName>
        <fullName evidence="7">Phytanoyl-CoA dioxygenase domain-containing protein 1</fullName>
    </recommendedName>
</protein>
<evidence type="ECO:0000256" key="2">
    <source>
        <dbReference type="ARBA" id="ARBA00022723"/>
    </source>
</evidence>
<dbReference type="SUPFAM" id="SSF51197">
    <property type="entry name" value="Clavaminate synthase-like"/>
    <property type="match status" value="1"/>
</dbReference>
<dbReference type="GO" id="GO:0046872">
    <property type="term" value="F:metal ion binding"/>
    <property type="evidence" value="ECO:0007669"/>
    <property type="project" value="UniProtKB-KW"/>
</dbReference>
<proteinExistence type="inferred from homology"/>
<accession>A0A3R7QW77</accession>
<reference evidence="5 6" key="1">
    <citation type="submission" date="2018-04" db="EMBL/GenBank/DDBJ databases">
        <authorList>
            <person name="Zhang X."/>
            <person name="Yuan J."/>
            <person name="Li F."/>
            <person name="Xiang J."/>
        </authorList>
    </citation>
    <scope>NUCLEOTIDE SEQUENCE [LARGE SCALE GENOMIC DNA]</scope>
    <source>
        <tissue evidence="5">Muscle</tissue>
    </source>
</reference>
<keyword evidence="2" id="KW-0479">Metal-binding</keyword>
<reference evidence="5 6" key="2">
    <citation type="submission" date="2019-01" db="EMBL/GenBank/DDBJ databases">
        <title>The decoding of complex shrimp genome reveals the adaptation for benthos swimmer, frequently molting mechanism and breeding impact on genome.</title>
        <authorList>
            <person name="Sun Y."/>
            <person name="Gao Y."/>
            <person name="Yu Y."/>
        </authorList>
    </citation>
    <scope>NUCLEOTIDE SEQUENCE [LARGE SCALE GENOMIC DNA]</scope>
    <source>
        <tissue evidence="5">Muscle</tissue>
    </source>
</reference>
<dbReference type="OrthoDB" id="445007at2759"/>
<evidence type="ECO:0000256" key="1">
    <source>
        <dbReference type="ARBA" id="ARBA00001962"/>
    </source>
</evidence>
<dbReference type="InterPro" id="IPR008775">
    <property type="entry name" value="Phytyl_CoA_dOase-like"/>
</dbReference>
<evidence type="ECO:0000313" key="5">
    <source>
        <dbReference type="EMBL" id="ROT80512.1"/>
    </source>
</evidence>
<dbReference type="STRING" id="6689.A0A3R7QW77"/>
<organism evidence="5 6">
    <name type="scientific">Penaeus vannamei</name>
    <name type="common">Whiteleg shrimp</name>
    <name type="synonym">Litopenaeus vannamei</name>
    <dbReference type="NCBI Taxonomy" id="6689"/>
    <lineage>
        <taxon>Eukaryota</taxon>
        <taxon>Metazoa</taxon>
        <taxon>Ecdysozoa</taxon>
        <taxon>Arthropoda</taxon>
        <taxon>Crustacea</taxon>
        <taxon>Multicrustacea</taxon>
        <taxon>Malacostraca</taxon>
        <taxon>Eumalacostraca</taxon>
        <taxon>Eucarida</taxon>
        <taxon>Decapoda</taxon>
        <taxon>Dendrobranchiata</taxon>
        <taxon>Penaeoidea</taxon>
        <taxon>Penaeidae</taxon>
        <taxon>Penaeus</taxon>
    </lineage>
</organism>
<dbReference type="Gene3D" id="2.60.120.620">
    <property type="entry name" value="q2cbj1_9rhob like domain"/>
    <property type="match status" value="1"/>
</dbReference>
<gene>
    <name evidence="5" type="ORF">C7M84_000748</name>
</gene>
<evidence type="ECO:0008006" key="7">
    <source>
        <dbReference type="Google" id="ProtNLM"/>
    </source>
</evidence>
<comment type="cofactor">
    <cofactor evidence="1">
        <name>Fe cation</name>
        <dbReference type="ChEBI" id="CHEBI:24875"/>
    </cofactor>
</comment>
<dbReference type="PANTHER" id="PTHR20883">
    <property type="entry name" value="PHYTANOYL-COA DIOXYGENASE DOMAIN CONTAINING 1"/>
    <property type="match status" value="1"/>
</dbReference>
<evidence type="ECO:0000256" key="3">
    <source>
        <dbReference type="ARBA" id="ARBA00023004"/>
    </source>
</evidence>
<dbReference type="Pfam" id="PF05721">
    <property type="entry name" value="PhyH"/>
    <property type="match status" value="1"/>
</dbReference>
<name>A0A3R7QW77_PENVA</name>
<dbReference type="PANTHER" id="PTHR20883:SF15">
    <property type="entry name" value="PHYTANOYL-COA DIOXYGENASE DOMAIN-CONTAINING PROTEIN 1"/>
    <property type="match status" value="1"/>
</dbReference>
<keyword evidence="6" id="KW-1185">Reference proteome</keyword>
<sequence>MTLRISTGSRGMGGAEANFPRVLSPEQLEKYHREGCLAIPGFLTAVEADSLRTACRRVIDEMNPKDHQRTVFSTTDHEQSRNAYFLNSGDNVSFFFEQDALDEKGELKVEKHLSLNKIGHALHWLVPEFKRVSFSEKVKGVAKQLNFVSPAVVQSMYIFKQPGIGGEVTPHKDCTFLSTEPQSCVGFWFALEDVTLENGCLWYSPGSQNQPTQRRFIRNPDKTGPLTVFSHPPDPDDPSKYVSVPVPKGSLVLINGQVDHKSAKNTSPNSRHIYTFHVIERHNTKWDEKNWLQPTPRMPFTGLYENES</sequence>
<keyword evidence="3" id="KW-0408">Iron</keyword>